<dbReference type="Proteomes" id="UP001589832">
    <property type="component" value="Unassembled WGS sequence"/>
</dbReference>
<protein>
    <submittedName>
        <fullName evidence="1">Uncharacterized protein</fullName>
    </submittedName>
</protein>
<keyword evidence="2" id="KW-1185">Reference proteome</keyword>
<accession>A0ABV6Q9T2</accession>
<comment type="caution">
    <text evidence="1">The sequence shown here is derived from an EMBL/GenBank/DDBJ whole genome shotgun (WGS) entry which is preliminary data.</text>
</comment>
<proteinExistence type="predicted"/>
<evidence type="ECO:0000313" key="1">
    <source>
        <dbReference type="EMBL" id="MFC0605035.1"/>
    </source>
</evidence>
<organism evidence="1 2">
    <name type="scientific">Winogradskyella pulchriflava</name>
    <dbReference type="NCBI Taxonomy" id="1110688"/>
    <lineage>
        <taxon>Bacteria</taxon>
        <taxon>Pseudomonadati</taxon>
        <taxon>Bacteroidota</taxon>
        <taxon>Flavobacteriia</taxon>
        <taxon>Flavobacteriales</taxon>
        <taxon>Flavobacteriaceae</taxon>
        <taxon>Winogradskyella</taxon>
    </lineage>
</organism>
<reference evidence="1 2" key="1">
    <citation type="submission" date="2024-09" db="EMBL/GenBank/DDBJ databases">
        <authorList>
            <person name="Sun Q."/>
            <person name="Mori K."/>
        </authorList>
    </citation>
    <scope>NUCLEOTIDE SEQUENCE [LARGE SCALE GENOMIC DNA]</scope>
    <source>
        <strain evidence="1 2">NCAIM B.02481</strain>
    </source>
</reference>
<gene>
    <name evidence="1" type="ORF">ACFFGA_10755</name>
</gene>
<dbReference type="RefSeq" id="WP_386063682.1">
    <property type="nucleotide sequence ID" value="NZ_JBHLTQ010000005.1"/>
</dbReference>
<dbReference type="EMBL" id="JBHLTQ010000005">
    <property type="protein sequence ID" value="MFC0605035.1"/>
    <property type="molecule type" value="Genomic_DNA"/>
</dbReference>
<name>A0ABV6Q9T2_9FLAO</name>
<sequence>MKTNVEMNKKVKETLDSIESIKEVEVSPFFKEKVMHQIRNASEDLQEATWSWFTPKVQLATLVCVVVLNVIAFNNLQKMTYNESVSSFAESYGLSTDTENSILY</sequence>
<evidence type="ECO:0000313" key="2">
    <source>
        <dbReference type="Proteomes" id="UP001589832"/>
    </source>
</evidence>